<proteinExistence type="predicted"/>
<dbReference type="InterPro" id="IPR050908">
    <property type="entry name" value="SmbC-like"/>
</dbReference>
<feature type="domain" description="AraC effector-binding" evidence="1">
    <location>
        <begin position="5"/>
        <end position="163"/>
    </location>
</feature>
<organism evidence="2 3">
    <name type="scientific">Enterococcus alishanensis</name>
    <dbReference type="NCBI Taxonomy" id="1303817"/>
    <lineage>
        <taxon>Bacteria</taxon>
        <taxon>Bacillati</taxon>
        <taxon>Bacillota</taxon>
        <taxon>Bacilli</taxon>
        <taxon>Lactobacillales</taxon>
        <taxon>Enterococcaceae</taxon>
        <taxon>Enterococcus</taxon>
    </lineage>
</organism>
<reference evidence="2 3" key="1">
    <citation type="submission" date="2021-06" db="EMBL/GenBank/DDBJ databases">
        <title>Enterococcus alishanensis sp. nov., a novel lactic acid bacterium isolated from fresh coffee beans.</title>
        <authorList>
            <person name="Chen Y.-S."/>
        </authorList>
    </citation>
    <scope>NUCLEOTIDE SEQUENCE [LARGE SCALE GENOMIC DNA]</scope>
    <source>
        <strain evidence="2 3">ALS3</strain>
    </source>
</reference>
<protein>
    <submittedName>
        <fullName evidence="2">GyrI-like domain-containing protein</fullName>
    </submittedName>
</protein>
<dbReference type="SMART" id="SM00871">
    <property type="entry name" value="AraC_E_bind"/>
    <property type="match status" value="1"/>
</dbReference>
<name>A0ABS6TCB6_9ENTE</name>
<comment type="caution">
    <text evidence="2">The sequence shown here is derived from an EMBL/GenBank/DDBJ whole genome shotgun (WGS) entry which is preliminary data.</text>
</comment>
<dbReference type="EMBL" id="JAHUZB010000003">
    <property type="protein sequence ID" value="MBV7390537.1"/>
    <property type="molecule type" value="Genomic_DNA"/>
</dbReference>
<gene>
    <name evidence="2" type="ORF">KUA55_07590</name>
</gene>
<keyword evidence="3" id="KW-1185">Reference proteome</keyword>
<evidence type="ECO:0000313" key="2">
    <source>
        <dbReference type="EMBL" id="MBV7390537.1"/>
    </source>
</evidence>
<evidence type="ECO:0000313" key="3">
    <source>
        <dbReference type="Proteomes" id="UP000774130"/>
    </source>
</evidence>
<accession>A0ABS6TCB6</accession>
<sequence>MITPKSMTVERLEDLKIIYIRFRGSYSAFRKQSRKMFHQLFAFATENDLIVPDKTKVLTIYDDNPFITQDKNLRTSVAMTIPTDKPIEESGEITISNISGKFMVGHFEISAKEYGDAWQYMYQEWLFKHPDQIRDAVPFELYVTEPAKNYKDKSLTDIYIPIKN</sequence>
<dbReference type="PANTHER" id="PTHR40055:SF1">
    <property type="entry name" value="TRANSCRIPTIONAL REGULATOR YGIV-RELATED"/>
    <property type="match status" value="1"/>
</dbReference>
<dbReference type="RefSeq" id="WP_218325599.1">
    <property type="nucleotide sequence ID" value="NZ_JAHUZB010000003.1"/>
</dbReference>
<evidence type="ECO:0000259" key="1">
    <source>
        <dbReference type="SMART" id="SM00871"/>
    </source>
</evidence>
<dbReference type="InterPro" id="IPR029442">
    <property type="entry name" value="GyrI-like"/>
</dbReference>
<dbReference type="PANTHER" id="PTHR40055">
    <property type="entry name" value="TRANSCRIPTIONAL REGULATOR YGIV-RELATED"/>
    <property type="match status" value="1"/>
</dbReference>
<dbReference type="Proteomes" id="UP000774130">
    <property type="component" value="Unassembled WGS sequence"/>
</dbReference>
<dbReference type="InterPro" id="IPR010499">
    <property type="entry name" value="AraC_E-bd"/>
</dbReference>
<dbReference type="Pfam" id="PF06445">
    <property type="entry name" value="GyrI-like"/>
    <property type="match status" value="1"/>
</dbReference>